<reference evidence="1 2" key="1">
    <citation type="submission" date="2014-06" db="EMBL/GenBank/DDBJ databases">
        <title>Evolutionary Origins and Diversification of the Mycorrhizal Mutualists.</title>
        <authorList>
            <consortium name="DOE Joint Genome Institute"/>
            <consortium name="Mycorrhizal Genomics Consortium"/>
            <person name="Kohler A."/>
            <person name="Kuo A."/>
            <person name="Nagy L.G."/>
            <person name="Floudas D."/>
            <person name="Copeland A."/>
            <person name="Barry K.W."/>
            <person name="Cichocki N."/>
            <person name="Veneault-Fourrey C."/>
            <person name="LaButti K."/>
            <person name="Lindquist E.A."/>
            <person name="Lipzen A."/>
            <person name="Lundell T."/>
            <person name="Morin E."/>
            <person name="Murat C."/>
            <person name="Riley R."/>
            <person name="Ohm R."/>
            <person name="Sun H."/>
            <person name="Tunlid A."/>
            <person name="Henrissat B."/>
            <person name="Grigoriev I.V."/>
            <person name="Hibbett D.S."/>
            <person name="Martin F."/>
        </authorList>
    </citation>
    <scope>NUCLEOTIDE SEQUENCE [LARGE SCALE GENOMIC DNA]</scope>
    <source>
        <strain evidence="1 2">SS14</strain>
    </source>
</reference>
<dbReference type="HOGENOM" id="CLU_2672710_0_0_1"/>
<evidence type="ECO:0000313" key="1">
    <source>
        <dbReference type="EMBL" id="KIJ39274.1"/>
    </source>
</evidence>
<sequence>MVPWNMYRKEDKRYPNQKLIYHSPRPASSQPSPRTSEIELVNTGIGKLSETYRFKDLPEKTFWSWFLSGGGEGEG</sequence>
<proteinExistence type="predicted"/>
<gene>
    <name evidence="1" type="ORF">M422DRAFT_32770</name>
</gene>
<accession>A0A0C9UWP4</accession>
<feature type="non-terminal residue" evidence="1">
    <location>
        <position position="75"/>
    </location>
</feature>
<name>A0A0C9UWP4_SPHS4</name>
<organism evidence="1 2">
    <name type="scientific">Sphaerobolus stellatus (strain SS14)</name>
    <dbReference type="NCBI Taxonomy" id="990650"/>
    <lineage>
        <taxon>Eukaryota</taxon>
        <taxon>Fungi</taxon>
        <taxon>Dikarya</taxon>
        <taxon>Basidiomycota</taxon>
        <taxon>Agaricomycotina</taxon>
        <taxon>Agaricomycetes</taxon>
        <taxon>Phallomycetidae</taxon>
        <taxon>Geastrales</taxon>
        <taxon>Sphaerobolaceae</taxon>
        <taxon>Sphaerobolus</taxon>
    </lineage>
</organism>
<dbReference type="EMBL" id="KN837153">
    <property type="protein sequence ID" value="KIJ39274.1"/>
    <property type="molecule type" value="Genomic_DNA"/>
</dbReference>
<protein>
    <submittedName>
        <fullName evidence="1">Unplaced genomic scaffold SPHSTscaffold_78, whole genome shotgun sequence</fullName>
    </submittedName>
</protein>
<dbReference type="AlphaFoldDB" id="A0A0C9UWP4"/>
<evidence type="ECO:0000313" key="2">
    <source>
        <dbReference type="Proteomes" id="UP000054279"/>
    </source>
</evidence>
<keyword evidence="2" id="KW-1185">Reference proteome</keyword>
<dbReference type="Proteomes" id="UP000054279">
    <property type="component" value="Unassembled WGS sequence"/>
</dbReference>